<gene>
    <name evidence="6" type="ORF">GHO29_20655</name>
</gene>
<comment type="caution">
    <text evidence="6">The sequence shown here is derived from an EMBL/GenBank/DDBJ whole genome shotgun (WGS) entry which is preliminary data.</text>
</comment>
<keyword evidence="5" id="KW-0949">S-adenosyl-L-methionine</keyword>
<evidence type="ECO:0000313" key="7">
    <source>
        <dbReference type="Proteomes" id="UP000437970"/>
    </source>
</evidence>
<accession>A0A7X1Y284</accession>
<feature type="non-terminal residue" evidence="6">
    <location>
        <position position="72"/>
    </location>
</feature>
<name>A0A7X1Y284_9PSED</name>
<evidence type="ECO:0000256" key="3">
    <source>
        <dbReference type="ARBA" id="ARBA00022603"/>
    </source>
</evidence>
<dbReference type="SUPFAM" id="SSF53790">
    <property type="entry name" value="Tetrapyrrole methylase"/>
    <property type="match status" value="1"/>
</dbReference>
<dbReference type="GO" id="GO:0032259">
    <property type="term" value="P:methylation"/>
    <property type="evidence" value="ECO:0007669"/>
    <property type="project" value="UniProtKB-KW"/>
</dbReference>
<dbReference type="Proteomes" id="UP000437970">
    <property type="component" value="Unassembled WGS sequence"/>
</dbReference>
<evidence type="ECO:0000256" key="1">
    <source>
        <dbReference type="ARBA" id="ARBA00004953"/>
    </source>
</evidence>
<dbReference type="PANTHER" id="PTHR43182:SF1">
    <property type="entry name" value="COBALT-PRECORRIN-7 C(5)-METHYLTRANSFERASE"/>
    <property type="match status" value="1"/>
</dbReference>
<dbReference type="AlphaFoldDB" id="A0A7X1Y284"/>
<dbReference type="PANTHER" id="PTHR43182">
    <property type="entry name" value="COBALT-PRECORRIN-6B C(15)-METHYLTRANSFERASE (DECARBOXYLATING)"/>
    <property type="match status" value="1"/>
</dbReference>
<evidence type="ECO:0000313" key="6">
    <source>
        <dbReference type="EMBL" id="MQU28883.1"/>
    </source>
</evidence>
<dbReference type="GO" id="GO:0008168">
    <property type="term" value="F:methyltransferase activity"/>
    <property type="evidence" value="ECO:0007669"/>
    <property type="project" value="UniProtKB-KW"/>
</dbReference>
<dbReference type="InterPro" id="IPR050714">
    <property type="entry name" value="Cobalamin_biosynth_MTase"/>
</dbReference>
<sequence length="72" mass="7731">MSPWLTVIGIGEDGFSGLGKNARRALLSATQVVGSQRQLDLLPACIRAERRTWPSPFSLAPVLALRGEPVCV</sequence>
<evidence type="ECO:0000256" key="4">
    <source>
        <dbReference type="ARBA" id="ARBA00022679"/>
    </source>
</evidence>
<dbReference type="EMBL" id="WIVW01000042">
    <property type="protein sequence ID" value="MQU28883.1"/>
    <property type="molecule type" value="Genomic_DNA"/>
</dbReference>
<comment type="pathway">
    <text evidence="1">Cofactor biosynthesis; adenosylcobalamin biosynthesis.</text>
</comment>
<proteinExistence type="predicted"/>
<reference evidence="6 7" key="1">
    <citation type="submission" date="2019-10" db="EMBL/GenBank/DDBJ databases">
        <title>Evaluation of single-gene subtyping targets for Pseudomonas.</title>
        <authorList>
            <person name="Reichler S.J."/>
            <person name="Orsi R.H."/>
            <person name="Wiedmann M."/>
            <person name="Martin N.H."/>
            <person name="Murphy S.I."/>
        </authorList>
    </citation>
    <scope>NUCLEOTIDE SEQUENCE [LARGE SCALE GENOMIC DNA]</scope>
    <source>
        <strain evidence="6 7">FSL R10-1984</strain>
    </source>
</reference>
<evidence type="ECO:0000256" key="2">
    <source>
        <dbReference type="ARBA" id="ARBA00022573"/>
    </source>
</evidence>
<dbReference type="GO" id="GO:0009236">
    <property type="term" value="P:cobalamin biosynthetic process"/>
    <property type="evidence" value="ECO:0007669"/>
    <property type="project" value="UniProtKB-KW"/>
</dbReference>
<protein>
    <submittedName>
        <fullName evidence="6">Cobalamin biosynthesis bifunctional protein CbiET</fullName>
    </submittedName>
</protein>
<keyword evidence="2" id="KW-0169">Cobalamin biosynthesis</keyword>
<evidence type="ECO:0000256" key="5">
    <source>
        <dbReference type="ARBA" id="ARBA00022691"/>
    </source>
</evidence>
<keyword evidence="3" id="KW-0489">Methyltransferase</keyword>
<keyword evidence="4" id="KW-0808">Transferase</keyword>
<organism evidence="6 7">
    <name type="scientific">Pseudomonas helleri</name>
    <dbReference type="NCBI Taxonomy" id="1608996"/>
    <lineage>
        <taxon>Bacteria</taxon>
        <taxon>Pseudomonadati</taxon>
        <taxon>Pseudomonadota</taxon>
        <taxon>Gammaproteobacteria</taxon>
        <taxon>Pseudomonadales</taxon>
        <taxon>Pseudomonadaceae</taxon>
        <taxon>Pseudomonas</taxon>
    </lineage>
</organism>
<dbReference type="InterPro" id="IPR035996">
    <property type="entry name" value="4pyrrol_Methylase_sf"/>
</dbReference>